<accession>A0A0J5WQ06</accession>
<dbReference type="EMBL" id="LDWR01000041">
    <property type="protein sequence ID" value="KML53858.1"/>
    <property type="molecule type" value="Genomic_DNA"/>
</dbReference>
<evidence type="ECO:0000256" key="1">
    <source>
        <dbReference type="SAM" id="MobiDB-lite"/>
    </source>
</evidence>
<sequence>MKTKVTPPRESAGIANLSAFRARKFQSTSSTPPEPRRDREAVTRNALLGELNSRNSPVIAYAAVLMLENGDITLSAAGIEPEFAPAIQSGLTRIHDRIDEHTSRRRRRNQAGFVQIIPLVSAAILAATYINVVPWMDVALSVAGQLLAGVAVMRRDRTHAPTRDK</sequence>
<dbReference type="PATRIC" id="fig|292.27.peg.4678"/>
<reference evidence="3 4" key="1">
    <citation type="submission" date="2015-05" db="EMBL/GenBank/DDBJ databases">
        <title>Draft genome of Burkholderia cepacia LK29.</title>
        <authorList>
            <person name="Chan X.Y."/>
        </authorList>
    </citation>
    <scope>NUCLEOTIDE SEQUENCE [LARGE SCALE GENOMIC DNA]</scope>
    <source>
        <strain evidence="3 4">LK29</strain>
    </source>
</reference>
<feature type="region of interest" description="Disordered" evidence="1">
    <location>
        <begin position="1"/>
        <end position="39"/>
    </location>
</feature>
<evidence type="ECO:0000313" key="3">
    <source>
        <dbReference type="EMBL" id="KML53858.1"/>
    </source>
</evidence>
<dbReference type="RefSeq" id="WP_048248443.1">
    <property type="nucleotide sequence ID" value="NZ_LDWR01000041.1"/>
</dbReference>
<dbReference type="Proteomes" id="UP000036338">
    <property type="component" value="Unassembled WGS sequence"/>
</dbReference>
<keyword evidence="2" id="KW-0812">Transmembrane</keyword>
<proteinExistence type="predicted"/>
<keyword evidence="2" id="KW-1133">Transmembrane helix</keyword>
<dbReference type="AlphaFoldDB" id="A0A0J5WQ06"/>
<evidence type="ECO:0000256" key="2">
    <source>
        <dbReference type="SAM" id="Phobius"/>
    </source>
</evidence>
<evidence type="ECO:0000313" key="4">
    <source>
        <dbReference type="Proteomes" id="UP000036338"/>
    </source>
</evidence>
<feature type="transmembrane region" description="Helical" evidence="2">
    <location>
        <begin position="111"/>
        <end position="129"/>
    </location>
</feature>
<organism evidence="3 4">
    <name type="scientific">Burkholderia cepacia</name>
    <name type="common">Pseudomonas cepacia</name>
    <dbReference type="NCBI Taxonomy" id="292"/>
    <lineage>
        <taxon>Bacteria</taxon>
        <taxon>Pseudomonadati</taxon>
        <taxon>Pseudomonadota</taxon>
        <taxon>Betaproteobacteria</taxon>
        <taxon>Burkholderiales</taxon>
        <taxon>Burkholderiaceae</taxon>
        <taxon>Burkholderia</taxon>
        <taxon>Burkholderia cepacia complex</taxon>
    </lineage>
</organism>
<gene>
    <name evidence="3" type="ORF">VL15_21840</name>
</gene>
<name>A0A0J5WQ06_BURCE</name>
<protein>
    <submittedName>
        <fullName evidence="3">Uncharacterized protein</fullName>
    </submittedName>
</protein>
<keyword evidence="2" id="KW-0472">Membrane</keyword>
<comment type="caution">
    <text evidence="3">The sequence shown here is derived from an EMBL/GenBank/DDBJ whole genome shotgun (WGS) entry which is preliminary data.</text>
</comment>